<protein>
    <recommendedName>
        <fullName evidence="1">non-specific serine/threonine protein kinase</fullName>
        <ecNumber evidence="1">2.7.11.1</ecNumber>
    </recommendedName>
</protein>
<evidence type="ECO:0000256" key="5">
    <source>
        <dbReference type="ARBA" id="ARBA00022777"/>
    </source>
</evidence>
<dbReference type="GO" id="GO:0000245">
    <property type="term" value="P:spliceosomal complex assembly"/>
    <property type="evidence" value="ECO:0007669"/>
    <property type="project" value="TreeGrafter"/>
</dbReference>
<evidence type="ECO:0000313" key="10">
    <source>
        <dbReference type="EMBL" id="KLU85748.1"/>
    </source>
</evidence>
<dbReference type="VEuPathDB" id="FungiDB:MAPG_04768"/>
<reference evidence="10" key="2">
    <citation type="submission" date="2010-05" db="EMBL/GenBank/DDBJ databases">
        <title>The Genome Sequence of Magnaporthe poae strain ATCC 64411.</title>
        <authorList>
            <consortium name="The Broad Institute Genome Sequencing Platform"/>
            <consortium name="Broad Institute Genome Sequencing Center for Infectious Disease"/>
            <person name="Ma L.-J."/>
            <person name="Dead R."/>
            <person name="Young S."/>
            <person name="Zeng Q."/>
            <person name="Koehrsen M."/>
            <person name="Alvarado L."/>
            <person name="Berlin A."/>
            <person name="Chapman S.B."/>
            <person name="Chen Z."/>
            <person name="Freedman E."/>
            <person name="Gellesch M."/>
            <person name="Goldberg J."/>
            <person name="Griggs A."/>
            <person name="Gujja S."/>
            <person name="Heilman E.R."/>
            <person name="Heiman D."/>
            <person name="Hepburn T."/>
            <person name="Howarth C."/>
            <person name="Jen D."/>
            <person name="Larson L."/>
            <person name="Mehta T."/>
            <person name="Neiman D."/>
            <person name="Pearson M."/>
            <person name="Roberts A."/>
            <person name="Saif S."/>
            <person name="Shea T."/>
            <person name="Shenoy N."/>
            <person name="Sisk P."/>
            <person name="Stolte C."/>
            <person name="Sykes S."/>
            <person name="Walk T."/>
            <person name="White J."/>
            <person name="Yandava C."/>
            <person name="Haas B."/>
            <person name="Nusbaum C."/>
            <person name="Birren B."/>
        </authorList>
    </citation>
    <scope>NUCLEOTIDE SEQUENCE</scope>
    <source>
        <strain evidence="10">ATCC 64411</strain>
    </source>
</reference>
<reference evidence="12" key="1">
    <citation type="submission" date="2010-05" db="EMBL/GenBank/DDBJ databases">
        <title>The genome sequence of Magnaporthe poae strain ATCC 64411.</title>
        <authorList>
            <person name="Ma L.-J."/>
            <person name="Dead R."/>
            <person name="Young S."/>
            <person name="Zeng Q."/>
            <person name="Koehrsen M."/>
            <person name="Alvarado L."/>
            <person name="Berlin A."/>
            <person name="Chapman S.B."/>
            <person name="Chen Z."/>
            <person name="Freedman E."/>
            <person name="Gellesch M."/>
            <person name="Goldberg J."/>
            <person name="Griggs A."/>
            <person name="Gujja S."/>
            <person name="Heilman E.R."/>
            <person name="Heiman D."/>
            <person name="Hepburn T."/>
            <person name="Howarth C."/>
            <person name="Jen D."/>
            <person name="Larson L."/>
            <person name="Mehta T."/>
            <person name="Neiman D."/>
            <person name="Pearson M."/>
            <person name="Roberts A."/>
            <person name="Saif S."/>
            <person name="Shea T."/>
            <person name="Shenoy N."/>
            <person name="Sisk P."/>
            <person name="Stolte C."/>
            <person name="Sykes S."/>
            <person name="Walk T."/>
            <person name="White J."/>
            <person name="Yandava C."/>
            <person name="Haas B."/>
            <person name="Nusbaum C."/>
            <person name="Birren B."/>
        </authorList>
    </citation>
    <scope>NUCLEOTIDE SEQUENCE [LARGE SCALE GENOMIC DNA]</scope>
    <source>
        <strain evidence="12">ATCC 64411 / 73-15</strain>
    </source>
</reference>
<keyword evidence="5" id="KW-0418">Kinase</keyword>
<dbReference type="AlphaFoldDB" id="A0A0C4DXL4"/>
<dbReference type="InterPro" id="IPR051334">
    <property type="entry name" value="SRPK"/>
</dbReference>
<dbReference type="EnsemblFungi" id="MAPG_04768T0">
    <property type="protein sequence ID" value="MAPG_04768T0"/>
    <property type="gene ID" value="MAPG_04768"/>
</dbReference>
<dbReference type="InterPro" id="IPR000719">
    <property type="entry name" value="Prot_kinase_dom"/>
</dbReference>
<evidence type="ECO:0000256" key="8">
    <source>
        <dbReference type="ARBA" id="ARBA00048679"/>
    </source>
</evidence>
<dbReference type="GO" id="GO:0004674">
    <property type="term" value="F:protein serine/threonine kinase activity"/>
    <property type="evidence" value="ECO:0007669"/>
    <property type="project" value="UniProtKB-KW"/>
</dbReference>
<dbReference type="GO" id="GO:0005524">
    <property type="term" value="F:ATP binding"/>
    <property type="evidence" value="ECO:0007669"/>
    <property type="project" value="UniProtKB-KW"/>
</dbReference>
<dbReference type="PANTHER" id="PTHR47634:SF9">
    <property type="entry name" value="PROTEIN KINASE DOMAIN-CONTAINING PROTEIN-RELATED"/>
    <property type="match status" value="1"/>
</dbReference>
<sequence>MSVLETTDSSEAEAHPVGLEQPLVEYAEYEDQRAYRKGGFHPVLLGDVLPKAGTCENDPAKKPRYQIWRKIANDAFSTIWLAHDRGDGDEDAGRGWVLVKIWKGSTHDQWEWNRETLILRHLQTAGPGGTLAHPTVLELYDSFIIKGPNGFHNCLVTEVVGRYDDFVHRRRYTCCPPGTVMEQVVAGVARLHQEGIAYGDIREMNIGVAIPKIQELDHGDFGTMNEIHPVVIRDTEPDGADAAQPPYIVSCEGFDLTACANEKNALPTLDEVAIKIIDYDRAFWVEQPPRSLPGTCSSSNTPPEIFVLDWPGQETEATHWTEKSDIWALAVLVRPFSFSFRIAAP</sequence>
<dbReference type="eggNOG" id="KOG1290">
    <property type="taxonomic scope" value="Eukaryota"/>
</dbReference>
<dbReference type="EMBL" id="ADBL01001116">
    <property type="status" value="NOT_ANNOTATED_CDS"/>
    <property type="molecule type" value="Genomic_DNA"/>
</dbReference>
<evidence type="ECO:0000256" key="7">
    <source>
        <dbReference type="ARBA" id="ARBA00047899"/>
    </source>
</evidence>
<dbReference type="InterPro" id="IPR011009">
    <property type="entry name" value="Kinase-like_dom_sf"/>
</dbReference>
<proteinExistence type="predicted"/>
<dbReference type="STRING" id="644358.A0A0C4DXL4"/>
<dbReference type="EC" id="2.7.11.1" evidence="1"/>
<evidence type="ECO:0000259" key="9">
    <source>
        <dbReference type="PROSITE" id="PS50011"/>
    </source>
</evidence>
<comment type="catalytic activity">
    <reaction evidence="7">
        <text>L-threonyl-[protein] + ATP = O-phospho-L-threonyl-[protein] + ADP + H(+)</text>
        <dbReference type="Rhea" id="RHEA:46608"/>
        <dbReference type="Rhea" id="RHEA-COMP:11060"/>
        <dbReference type="Rhea" id="RHEA-COMP:11605"/>
        <dbReference type="ChEBI" id="CHEBI:15378"/>
        <dbReference type="ChEBI" id="CHEBI:30013"/>
        <dbReference type="ChEBI" id="CHEBI:30616"/>
        <dbReference type="ChEBI" id="CHEBI:61977"/>
        <dbReference type="ChEBI" id="CHEBI:456216"/>
        <dbReference type="EC" id="2.7.11.1"/>
    </reaction>
</comment>
<name>A0A0C4DXL4_MAGP6</name>
<keyword evidence="6" id="KW-0067">ATP-binding</keyword>
<evidence type="ECO:0000313" key="11">
    <source>
        <dbReference type="EnsemblFungi" id="MAPG_04768T0"/>
    </source>
</evidence>
<dbReference type="PANTHER" id="PTHR47634">
    <property type="entry name" value="PROTEIN KINASE DOMAIN-CONTAINING PROTEIN-RELATED"/>
    <property type="match status" value="1"/>
</dbReference>
<keyword evidence="3" id="KW-0808">Transferase</keyword>
<dbReference type="Gene3D" id="1.10.510.10">
    <property type="entry name" value="Transferase(Phosphotransferase) domain 1"/>
    <property type="match status" value="1"/>
</dbReference>
<keyword evidence="4" id="KW-0547">Nucleotide-binding</keyword>
<reference evidence="10" key="3">
    <citation type="submission" date="2011-03" db="EMBL/GenBank/DDBJ databases">
        <title>Annotation of Magnaporthe poae ATCC 64411.</title>
        <authorList>
            <person name="Ma L.-J."/>
            <person name="Dead R."/>
            <person name="Young S.K."/>
            <person name="Zeng Q."/>
            <person name="Gargeya S."/>
            <person name="Fitzgerald M."/>
            <person name="Haas B."/>
            <person name="Abouelleil A."/>
            <person name="Alvarado L."/>
            <person name="Arachchi H.M."/>
            <person name="Berlin A."/>
            <person name="Brown A."/>
            <person name="Chapman S.B."/>
            <person name="Chen Z."/>
            <person name="Dunbar C."/>
            <person name="Freedman E."/>
            <person name="Gearin G."/>
            <person name="Gellesch M."/>
            <person name="Goldberg J."/>
            <person name="Griggs A."/>
            <person name="Gujja S."/>
            <person name="Heiman D."/>
            <person name="Howarth C."/>
            <person name="Larson L."/>
            <person name="Lui A."/>
            <person name="MacDonald P.J.P."/>
            <person name="Mehta T."/>
            <person name="Montmayeur A."/>
            <person name="Murphy C."/>
            <person name="Neiman D."/>
            <person name="Pearson M."/>
            <person name="Priest M."/>
            <person name="Roberts A."/>
            <person name="Saif S."/>
            <person name="Shea T."/>
            <person name="Shenoy N."/>
            <person name="Sisk P."/>
            <person name="Stolte C."/>
            <person name="Sykes S."/>
            <person name="Yandava C."/>
            <person name="Wortman J."/>
            <person name="Nusbaum C."/>
            <person name="Birren B."/>
        </authorList>
    </citation>
    <scope>NUCLEOTIDE SEQUENCE</scope>
    <source>
        <strain evidence="10">ATCC 64411</strain>
    </source>
</reference>
<evidence type="ECO:0000256" key="4">
    <source>
        <dbReference type="ARBA" id="ARBA00022741"/>
    </source>
</evidence>
<accession>A0A0C4DXL4</accession>
<keyword evidence="2" id="KW-0723">Serine/threonine-protein kinase</keyword>
<dbReference type="GO" id="GO:0005634">
    <property type="term" value="C:nucleus"/>
    <property type="evidence" value="ECO:0007669"/>
    <property type="project" value="TreeGrafter"/>
</dbReference>
<dbReference type="OrthoDB" id="5979581at2759"/>
<dbReference type="Gene3D" id="3.30.200.20">
    <property type="entry name" value="Phosphorylase Kinase, domain 1"/>
    <property type="match status" value="1"/>
</dbReference>
<evidence type="ECO:0000313" key="12">
    <source>
        <dbReference type="Proteomes" id="UP000011715"/>
    </source>
</evidence>
<dbReference type="SUPFAM" id="SSF56112">
    <property type="entry name" value="Protein kinase-like (PK-like)"/>
    <property type="match status" value="1"/>
</dbReference>
<dbReference type="Proteomes" id="UP000011715">
    <property type="component" value="Unassembled WGS sequence"/>
</dbReference>
<comment type="catalytic activity">
    <reaction evidence="8">
        <text>L-seryl-[protein] + ATP = O-phospho-L-seryl-[protein] + ADP + H(+)</text>
        <dbReference type="Rhea" id="RHEA:17989"/>
        <dbReference type="Rhea" id="RHEA-COMP:9863"/>
        <dbReference type="Rhea" id="RHEA-COMP:11604"/>
        <dbReference type="ChEBI" id="CHEBI:15378"/>
        <dbReference type="ChEBI" id="CHEBI:29999"/>
        <dbReference type="ChEBI" id="CHEBI:30616"/>
        <dbReference type="ChEBI" id="CHEBI:83421"/>
        <dbReference type="ChEBI" id="CHEBI:456216"/>
        <dbReference type="EC" id="2.7.11.1"/>
    </reaction>
</comment>
<dbReference type="EMBL" id="GL876968">
    <property type="protein sequence ID" value="KLU85748.1"/>
    <property type="molecule type" value="Genomic_DNA"/>
</dbReference>
<dbReference type="GO" id="GO:0050684">
    <property type="term" value="P:regulation of mRNA processing"/>
    <property type="evidence" value="ECO:0007669"/>
    <property type="project" value="TreeGrafter"/>
</dbReference>
<dbReference type="PROSITE" id="PS50011">
    <property type="entry name" value="PROTEIN_KINASE_DOM"/>
    <property type="match status" value="1"/>
</dbReference>
<evidence type="ECO:0000256" key="3">
    <source>
        <dbReference type="ARBA" id="ARBA00022679"/>
    </source>
</evidence>
<evidence type="ECO:0000256" key="6">
    <source>
        <dbReference type="ARBA" id="ARBA00022840"/>
    </source>
</evidence>
<evidence type="ECO:0000256" key="1">
    <source>
        <dbReference type="ARBA" id="ARBA00012513"/>
    </source>
</evidence>
<dbReference type="GO" id="GO:0005737">
    <property type="term" value="C:cytoplasm"/>
    <property type="evidence" value="ECO:0007669"/>
    <property type="project" value="TreeGrafter"/>
</dbReference>
<evidence type="ECO:0000256" key="2">
    <source>
        <dbReference type="ARBA" id="ARBA00022527"/>
    </source>
</evidence>
<reference evidence="11" key="4">
    <citation type="journal article" date="2015" name="G3 (Bethesda)">
        <title>Genome sequences of three phytopathogenic species of the Magnaporthaceae family of fungi.</title>
        <authorList>
            <person name="Okagaki L.H."/>
            <person name="Nunes C.C."/>
            <person name="Sailsbery J."/>
            <person name="Clay B."/>
            <person name="Brown D."/>
            <person name="John T."/>
            <person name="Oh Y."/>
            <person name="Young N."/>
            <person name="Fitzgerald M."/>
            <person name="Haas B.J."/>
            <person name="Zeng Q."/>
            <person name="Young S."/>
            <person name="Adiconis X."/>
            <person name="Fan L."/>
            <person name="Levin J.Z."/>
            <person name="Mitchell T.K."/>
            <person name="Okubara P.A."/>
            <person name="Farman M.L."/>
            <person name="Kohn L.M."/>
            <person name="Birren B."/>
            <person name="Ma L.-J."/>
            <person name="Dean R.A."/>
        </authorList>
    </citation>
    <scope>NUCLEOTIDE SEQUENCE</scope>
    <source>
        <strain evidence="11">ATCC 64411 / 73-15</strain>
    </source>
</reference>
<feature type="domain" description="Protein kinase" evidence="9">
    <location>
        <begin position="65"/>
        <end position="345"/>
    </location>
</feature>
<keyword evidence="12" id="KW-1185">Reference proteome</keyword>
<reference evidence="11" key="5">
    <citation type="submission" date="2015-06" db="UniProtKB">
        <authorList>
            <consortium name="EnsemblFungi"/>
        </authorList>
    </citation>
    <scope>IDENTIFICATION</scope>
    <source>
        <strain evidence="11">ATCC 64411</strain>
    </source>
</reference>
<gene>
    <name evidence="10" type="ORF">MAPG_04768</name>
</gene>
<organism evidence="11 12">
    <name type="scientific">Magnaporthiopsis poae (strain ATCC 64411 / 73-15)</name>
    <name type="common">Kentucky bluegrass fungus</name>
    <name type="synonym">Magnaporthe poae</name>
    <dbReference type="NCBI Taxonomy" id="644358"/>
    <lineage>
        <taxon>Eukaryota</taxon>
        <taxon>Fungi</taxon>
        <taxon>Dikarya</taxon>
        <taxon>Ascomycota</taxon>
        <taxon>Pezizomycotina</taxon>
        <taxon>Sordariomycetes</taxon>
        <taxon>Sordariomycetidae</taxon>
        <taxon>Magnaporthales</taxon>
        <taxon>Magnaporthaceae</taxon>
        <taxon>Magnaporthiopsis</taxon>
    </lineage>
</organism>